<gene>
    <name evidence="2" type="ORF">SAMN03159343_0891</name>
</gene>
<name>A0A1G4XFX9_9ACTN</name>
<accession>A0A1G4XFX9</accession>
<dbReference type="Proteomes" id="UP000198981">
    <property type="component" value="Unassembled WGS sequence"/>
</dbReference>
<reference evidence="3" key="1">
    <citation type="submission" date="2016-10" db="EMBL/GenBank/DDBJ databases">
        <authorList>
            <person name="Varghese N."/>
            <person name="Submissions S."/>
        </authorList>
    </citation>
    <scope>NUCLEOTIDE SEQUENCE [LARGE SCALE GENOMIC DNA]</scope>
    <source>
        <strain evidence="3">DSM 45722</strain>
    </source>
</reference>
<proteinExistence type="predicted"/>
<feature type="region of interest" description="Disordered" evidence="1">
    <location>
        <begin position="160"/>
        <end position="183"/>
    </location>
</feature>
<dbReference type="STRING" id="1960309.SAMN03159343_0891"/>
<keyword evidence="3" id="KW-1185">Reference proteome</keyword>
<organism evidence="2 3">
    <name type="scientific">Klenkia marina</name>
    <dbReference type="NCBI Taxonomy" id="1960309"/>
    <lineage>
        <taxon>Bacteria</taxon>
        <taxon>Bacillati</taxon>
        <taxon>Actinomycetota</taxon>
        <taxon>Actinomycetes</taxon>
        <taxon>Geodermatophilales</taxon>
        <taxon>Geodermatophilaceae</taxon>
        <taxon>Klenkia</taxon>
    </lineage>
</organism>
<sequence length="183" mass="21377">MTDPNHPGWPLWERTRQKDRAMWERFRVMDQRAGLPTASYQELPDDPGPERLDMLVQLEAEQREEEKVFTYRIATWRKLGTKQILASHWVVDGGQETILFDVPSHTWIWDPVSASEIAHQADEDPYVLLEPATREQAEELARLKGTTLPSPERLLEMCRNQEGRELGMSATSEDRARLRNRQR</sequence>
<evidence type="ECO:0000313" key="3">
    <source>
        <dbReference type="Proteomes" id="UP000198981"/>
    </source>
</evidence>
<dbReference type="AlphaFoldDB" id="A0A1G4XFX9"/>
<protein>
    <submittedName>
        <fullName evidence="2">Uncharacterized protein</fullName>
    </submittedName>
</protein>
<evidence type="ECO:0000313" key="2">
    <source>
        <dbReference type="EMBL" id="SCX40140.1"/>
    </source>
</evidence>
<evidence type="ECO:0000256" key="1">
    <source>
        <dbReference type="SAM" id="MobiDB-lite"/>
    </source>
</evidence>
<dbReference type="EMBL" id="FMUH01000001">
    <property type="protein sequence ID" value="SCX40140.1"/>
    <property type="molecule type" value="Genomic_DNA"/>
</dbReference>